<comment type="caution">
    <text evidence="3">The sequence shown here is derived from an EMBL/GenBank/DDBJ whole genome shotgun (WGS) entry which is preliminary data.</text>
</comment>
<feature type="signal peptide" evidence="2">
    <location>
        <begin position="1"/>
        <end position="19"/>
    </location>
</feature>
<evidence type="ECO:0000256" key="2">
    <source>
        <dbReference type="SAM" id="SignalP"/>
    </source>
</evidence>
<keyword evidence="2" id="KW-0732">Signal</keyword>
<organism evidence="3 4">
    <name type="scientific">Paenibacillus ehimensis</name>
    <dbReference type="NCBI Taxonomy" id="79264"/>
    <lineage>
        <taxon>Bacteria</taxon>
        <taxon>Bacillati</taxon>
        <taxon>Bacillota</taxon>
        <taxon>Bacilli</taxon>
        <taxon>Bacillales</taxon>
        <taxon>Paenibacillaceae</taxon>
        <taxon>Paenibacillus</taxon>
    </lineage>
</organism>
<reference evidence="3" key="1">
    <citation type="submission" date="2023-07" db="EMBL/GenBank/DDBJ databases">
        <authorList>
            <person name="Aktuganov G."/>
            <person name="Boyko T."/>
            <person name="Delegan Y."/>
            <person name="Galimzianova N."/>
            <person name="Gilvanova E."/>
            <person name="Korobov V."/>
            <person name="Kuzmina L."/>
            <person name="Melentiev A."/>
            <person name="Milman P."/>
            <person name="Ryabova A."/>
            <person name="Stupak E."/>
            <person name="Yasakov T."/>
            <person name="Zharikova N."/>
            <person name="Zhurenko E."/>
        </authorList>
    </citation>
    <scope>NUCLEOTIDE SEQUENCE</scope>
    <source>
        <strain evidence="3">IB-739</strain>
    </source>
</reference>
<sequence length="82" mass="7399">MNGKRRVVCIMLGAAACLAAGCTDDPATPTPPVNVAPAPAEDGATVTPPKTEANAPDGAIGSAVPGGAGSGGAGGGSAAAGS</sequence>
<evidence type="ECO:0008006" key="5">
    <source>
        <dbReference type="Google" id="ProtNLM"/>
    </source>
</evidence>
<dbReference type="EMBL" id="JAUMKJ010000109">
    <property type="protein sequence ID" value="MDO3682155.1"/>
    <property type="molecule type" value="Genomic_DNA"/>
</dbReference>
<proteinExistence type="predicted"/>
<evidence type="ECO:0000313" key="3">
    <source>
        <dbReference type="EMBL" id="MDO3682155.1"/>
    </source>
</evidence>
<feature type="region of interest" description="Disordered" evidence="1">
    <location>
        <begin position="21"/>
        <end position="82"/>
    </location>
</feature>
<keyword evidence="4" id="KW-1185">Reference proteome</keyword>
<accession>A0ABT8VMF0</accession>
<feature type="compositionally biased region" description="Gly residues" evidence="1">
    <location>
        <begin position="64"/>
        <end position="82"/>
    </location>
</feature>
<protein>
    <recommendedName>
        <fullName evidence="5">Lipoprotein</fullName>
    </recommendedName>
</protein>
<feature type="chain" id="PRO_5045644903" description="Lipoprotein" evidence="2">
    <location>
        <begin position="20"/>
        <end position="82"/>
    </location>
</feature>
<dbReference type="Proteomes" id="UP001168883">
    <property type="component" value="Unassembled WGS sequence"/>
</dbReference>
<evidence type="ECO:0000256" key="1">
    <source>
        <dbReference type="SAM" id="MobiDB-lite"/>
    </source>
</evidence>
<dbReference type="PROSITE" id="PS51257">
    <property type="entry name" value="PROKAR_LIPOPROTEIN"/>
    <property type="match status" value="1"/>
</dbReference>
<name>A0ABT8VMF0_9BACL</name>
<feature type="non-terminal residue" evidence="3">
    <location>
        <position position="82"/>
    </location>
</feature>
<evidence type="ECO:0000313" key="4">
    <source>
        <dbReference type="Proteomes" id="UP001168883"/>
    </source>
</evidence>
<gene>
    <name evidence="3" type="ORF">Q3C12_34740</name>
</gene>